<evidence type="ECO:0000313" key="4">
    <source>
        <dbReference type="Proteomes" id="UP000799428"/>
    </source>
</evidence>
<organism evidence="3 4">
    <name type="scientific">Pleomassaria siparia CBS 279.74</name>
    <dbReference type="NCBI Taxonomy" id="1314801"/>
    <lineage>
        <taxon>Eukaryota</taxon>
        <taxon>Fungi</taxon>
        <taxon>Dikarya</taxon>
        <taxon>Ascomycota</taxon>
        <taxon>Pezizomycotina</taxon>
        <taxon>Dothideomycetes</taxon>
        <taxon>Pleosporomycetidae</taxon>
        <taxon>Pleosporales</taxon>
        <taxon>Pleomassariaceae</taxon>
        <taxon>Pleomassaria</taxon>
    </lineage>
</organism>
<accession>A0A6G1JZR8</accession>
<dbReference type="AlphaFoldDB" id="A0A6G1JZR8"/>
<evidence type="ECO:0000256" key="1">
    <source>
        <dbReference type="SAM" id="Coils"/>
    </source>
</evidence>
<dbReference type="EMBL" id="MU005776">
    <property type="protein sequence ID" value="KAF2706106.1"/>
    <property type="molecule type" value="Genomic_DNA"/>
</dbReference>
<feature type="compositionally biased region" description="Polar residues" evidence="2">
    <location>
        <begin position="71"/>
        <end position="89"/>
    </location>
</feature>
<protein>
    <submittedName>
        <fullName evidence="3">Uncharacterized protein</fullName>
    </submittedName>
</protein>
<evidence type="ECO:0000313" key="3">
    <source>
        <dbReference type="EMBL" id="KAF2706106.1"/>
    </source>
</evidence>
<feature type="coiled-coil region" evidence="1">
    <location>
        <begin position="165"/>
        <end position="192"/>
    </location>
</feature>
<dbReference type="Proteomes" id="UP000799428">
    <property type="component" value="Unassembled WGS sequence"/>
</dbReference>
<feature type="region of interest" description="Disordered" evidence="2">
    <location>
        <begin position="41"/>
        <end position="118"/>
    </location>
</feature>
<keyword evidence="4" id="KW-1185">Reference proteome</keyword>
<proteinExistence type="predicted"/>
<name>A0A6G1JZR8_9PLEO</name>
<reference evidence="3" key="1">
    <citation type="journal article" date="2020" name="Stud. Mycol.">
        <title>101 Dothideomycetes genomes: a test case for predicting lifestyles and emergence of pathogens.</title>
        <authorList>
            <person name="Haridas S."/>
            <person name="Albert R."/>
            <person name="Binder M."/>
            <person name="Bloem J."/>
            <person name="Labutti K."/>
            <person name="Salamov A."/>
            <person name="Andreopoulos B."/>
            <person name="Baker S."/>
            <person name="Barry K."/>
            <person name="Bills G."/>
            <person name="Bluhm B."/>
            <person name="Cannon C."/>
            <person name="Castanera R."/>
            <person name="Culley D."/>
            <person name="Daum C."/>
            <person name="Ezra D."/>
            <person name="Gonzalez J."/>
            <person name="Henrissat B."/>
            <person name="Kuo A."/>
            <person name="Liang C."/>
            <person name="Lipzen A."/>
            <person name="Lutzoni F."/>
            <person name="Magnuson J."/>
            <person name="Mondo S."/>
            <person name="Nolan M."/>
            <person name="Ohm R."/>
            <person name="Pangilinan J."/>
            <person name="Park H.-J."/>
            <person name="Ramirez L."/>
            <person name="Alfaro M."/>
            <person name="Sun H."/>
            <person name="Tritt A."/>
            <person name="Yoshinaga Y."/>
            <person name="Zwiers L.-H."/>
            <person name="Turgeon B."/>
            <person name="Goodwin S."/>
            <person name="Spatafora J."/>
            <person name="Crous P."/>
            <person name="Grigoriev I."/>
        </authorList>
    </citation>
    <scope>NUCLEOTIDE SEQUENCE</scope>
    <source>
        <strain evidence="3">CBS 279.74</strain>
    </source>
</reference>
<keyword evidence="1" id="KW-0175">Coiled coil</keyword>
<evidence type="ECO:0000256" key="2">
    <source>
        <dbReference type="SAM" id="MobiDB-lite"/>
    </source>
</evidence>
<gene>
    <name evidence="3" type="ORF">K504DRAFT_493301</name>
</gene>
<sequence>MSIVIAGKPTKRQKILNGLANKQRKQKKVTLYAQIKRATYHLPATLSKGGKEKPSPRKAKRGKGKASSAPLNNSDALLPSSANTNYGNDSTAPPKKSKKKSGTTKPRPTDPKEDDLTSQLAAYSINAEVVRKEDLIADIQNVNVDDLIDDYLAAMIKEEKEGPIAENNARRRKRQEQTLSQLQDELLAKTNAKRVYNRIIYVLVTVTNLWFNDFKHVDVYKEKRKAMKAFGSC</sequence>